<feature type="region of interest" description="Disordered" evidence="1">
    <location>
        <begin position="78"/>
        <end position="182"/>
    </location>
</feature>
<dbReference type="CDD" id="cd12261">
    <property type="entry name" value="RRM1_3_MRN1"/>
    <property type="match status" value="1"/>
</dbReference>
<evidence type="ECO:0000256" key="1">
    <source>
        <dbReference type="SAM" id="MobiDB-lite"/>
    </source>
</evidence>
<feature type="compositionally biased region" description="Low complexity" evidence="1">
    <location>
        <begin position="126"/>
        <end position="135"/>
    </location>
</feature>
<organism evidence="2 3">
    <name type="scientific">Ophiostoma piceae (strain UAMH 11346)</name>
    <name type="common">Sap stain fungus</name>
    <dbReference type="NCBI Taxonomy" id="1262450"/>
    <lineage>
        <taxon>Eukaryota</taxon>
        <taxon>Fungi</taxon>
        <taxon>Dikarya</taxon>
        <taxon>Ascomycota</taxon>
        <taxon>Pezizomycotina</taxon>
        <taxon>Sordariomycetes</taxon>
        <taxon>Sordariomycetidae</taxon>
        <taxon>Ophiostomatales</taxon>
        <taxon>Ophiostomataceae</taxon>
        <taxon>Ophiostoma</taxon>
    </lineage>
</organism>
<dbReference type="InterPro" id="IPR035979">
    <property type="entry name" value="RBD_domain_sf"/>
</dbReference>
<protein>
    <submittedName>
        <fullName evidence="2">Rna recognition motif containing protein</fullName>
    </submittedName>
</protein>
<keyword evidence="3" id="KW-1185">Reference proteome</keyword>
<dbReference type="VEuPathDB" id="FungiDB:F503_02026"/>
<sequence length="415" mass="45508">MPASNSVLLDRKYFKELLRRADCSAANNNGADRAFEHAILIPSDEYEALQLVTRRFVNLCDNLRAGGVEEDALQVLWGGDDESAGDPPLQAPSAPRHNNARNHNAYESKKKGGNQPLTVDTSNNRPAPKAAAAPPSDLGSENGQGDVSPGSYDFEDSNIADTSEGSQSGAVSSPRTAGPERQSLRTIQLVNLPESATLADVAAAVRGGPLLELYIRAHDRSAFVSFVRGPDAKEYFEHVRKHDLYIKTKRVDIRWSERQFTLMTHVGAQINAGATRNMVIYQCDPRITEELIHKDLEHIHNLVLYTIKFASGNCYIKANSVHNAMFARSCLMSRVAYKGSRIEWDADECAEPLPRIAPVHRPKKKKPTAKKPPTFSAPNRFQLLKIGDGEDGAPAVSKPAVNADGDEEDVAFEMP</sequence>
<feature type="compositionally biased region" description="Acidic residues" evidence="1">
    <location>
        <begin position="404"/>
        <end position="415"/>
    </location>
</feature>
<name>S3CAN1_OPHP1</name>
<dbReference type="STRING" id="1262450.S3CAN1"/>
<dbReference type="GO" id="GO:0003676">
    <property type="term" value="F:nucleic acid binding"/>
    <property type="evidence" value="ECO:0007669"/>
    <property type="project" value="InterPro"/>
</dbReference>
<proteinExistence type="predicted"/>
<reference evidence="2 3" key="1">
    <citation type="journal article" date="2013" name="BMC Genomics">
        <title>The genome and transcriptome of the pine saprophyte Ophiostoma piceae, and a comparison with the bark beetle-associated pine pathogen Grosmannia clavigera.</title>
        <authorList>
            <person name="Haridas S."/>
            <person name="Wang Y."/>
            <person name="Lim L."/>
            <person name="Massoumi Alamouti S."/>
            <person name="Jackman S."/>
            <person name="Docking R."/>
            <person name="Robertson G."/>
            <person name="Birol I."/>
            <person name="Bohlmann J."/>
            <person name="Breuil C."/>
        </authorList>
    </citation>
    <scope>NUCLEOTIDE SEQUENCE [LARGE SCALE GENOMIC DNA]</scope>
    <source>
        <strain evidence="2 3">UAMH 11346</strain>
    </source>
</reference>
<feature type="compositionally biased region" description="Polar residues" evidence="1">
    <location>
        <begin position="159"/>
        <end position="175"/>
    </location>
</feature>
<gene>
    <name evidence="2" type="ORF">F503_02026</name>
</gene>
<dbReference type="OrthoDB" id="2935572at2759"/>
<accession>S3CAN1</accession>
<dbReference type="Proteomes" id="UP000016923">
    <property type="component" value="Unassembled WGS sequence"/>
</dbReference>
<dbReference type="AlphaFoldDB" id="S3CAN1"/>
<dbReference type="eggNOG" id="KOG0118">
    <property type="taxonomic scope" value="Eukaryota"/>
</dbReference>
<dbReference type="EMBL" id="KE148169">
    <property type="protein sequence ID" value="EPE03288.1"/>
    <property type="molecule type" value="Genomic_DNA"/>
</dbReference>
<feature type="compositionally biased region" description="Basic residues" evidence="1">
    <location>
        <begin position="358"/>
        <end position="369"/>
    </location>
</feature>
<dbReference type="HOGENOM" id="CLU_043434_0_0_1"/>
<feature type="compositionally biased region" description="Polar residues" evidence="1">
    <location>
        <begin position="115"/>
        <end position="125"/>
    </location>
</feature>
<evidence type="ECO:0000313" key="2">
    <source>
        <dbReference type="EMBL" id="EPE03288.1"/>
    </source>
</evidence>
<dbReference type="OMA" id="DIRWSER"/>
<dbReference type="SUPFAM" id="SSF54928">
    <property type="entry name" value="RNA-binding domain, RBD"/>
    <property type="match status" value="1"/>
</dbReference>
<feature type="region of interest" description="Disordered" evidence="1">
    <location>
        <begin position="355"/>
        <end position="415"/>
    </location>
</feature>
<evidence type="ECO:0000313" key="3">
    <source>
        <dbReference type="Proteomes" id="UP000016923"/>
    </source>
</evidence>